<dbReference type="InterPro" id="IPR001138">
    <property type="entry name" value="Zn2Cys6_DnaBD"/>
</dbReference>
<evidence type="ECO:0000259" key="6">
    <source>
        <dbReference type="PROSITE" id="PS50048"/>
    </source>
</evidence>
<feature type="region of interest" description="Disordered" evidence="5">
    <location>
        <begin position="455"/>
        <end position="479"/>
    </location>
</feature>
<dbReference type="PROSITE" id="PS50048">
    <property type="entry name" value="ZN2_CY6_FUNGAL_2"/>
    <property type="match status" value="1"/>
</dbReference>
<dbReference type="PANTHER" id="PTHR46910">
    <property type="entry name" value="TRANSCRIPTION FACTOR PDR1"/>
    <property type="match status" value="1"/>
</dbReference>
<evidence type="ECO:0000256" key="2">
    <source>
        <dbReference type="ARBA" id="ARBA00022723"/>
    </source>
</evidence>
<keyword evidence="2" id="KW-0479">Metal-binding</keyword>
<dbReference type="PROSITE" id="PS00463">
    <property type="entry name" value="ZN2_CY6_FUNGAL_1"/>
    <property type="match status" value="2"/>
</dbReference>
<evidence type="ECO:0000313" key="7">
    <source>
        <dbReference type="EMBL" id="CAE0430952.1"/>
    </source>
</evidence>
<accession>A0A7S3PED4</accession>
<dbReference type="SMART" id="SM00066">
    <property type="entry name" value="GAL4"/>
    <property type="match status" value="2"/>
</dbReference>
<dbReference type="EMBL" id="HBIN01002043">
    <property type="protein sequence ID" value="CAE0430952.1"/>
    <property type="molecule type" value="Transcribed_RNA"/>
</dbReference>
<sequence>MSVERSQLNKSVEDDESNIIGVEIGVASTQKRKGKCKSPRSRQLSTVKIERSPLKMNWPSGTGEHTQTKRKRKRSIEETCQACRFSRVRCDNIGQFTKCKRCTRLGLQCLYTLGTSGAASAQTMVGSSSDMTEGKVRLGACEWCKIKKTKCEDSKDGESTCVLCLKHNRTCVRNKAKRGRPLSGYTRRLLVTQNLLAPLDLSGFPVLVACNQQLDKSENTTSSIFNMETFCTKYPRHVLANMGPLSPLLNAMAFAAADAEDFHLVKEFAASYGIRVSYPSRLLSSSSRIYANAHVNDSLPKFFVDSLTDPKDPMEAWIAVSVGLGGKRFQTNANFIKMFCSTKHVDGHPVNSLALDWRSIISIHEIQQIFETALLHYITESSEHEIISSIIDENIKHTSGEYVYPKRISLRDKNNDIFTCIPTIKYDIQKDGNCCNFAFIIKNILQNRLPPDQVVRNSARGTESGQRRQKKLKREESSV</sequence>
<feature type="compositionally biased region" description="Polar residues" evidence="5">
    <location>
        <begin position="455"/>
        <end position="464"/>
    </location>
</feature>
<dbReference type="GO" id="GO:0000981">
    <property type="term" value="F:DNA-binding transcription factor activity, RNA polymerase II-specific"/>
    <property type="evidence" value="ECO:0007669"/>
    <property type="project" value="InterPro"/>
</dbReference>
<feature type="domain" description="Zn(2)-C6 fungal-type" evidence="6">
    <location>
        <begin position="79"/>
        <end position="111"/>
    </location>
</feature>
<reference evidence="7" key="1">
    <citation type="submission" date="2021-01" db="EMBL/GenBank/DDBJ databases">
        <authorList>
            <person name="Corre E."/>
            <person name="Pelletier E."/>
            <person name="Niang G."/>
            <person name="Scheremetjew M."/>
            <person name="Finn R."/>
            <person name="Kale V."/>
            <person name="Holt S."/>
            <person name="Cochrane G."/>
            <person name="Meng A."/>
            <person name="Brown T."/>
            <person name="Cohen L."/>
        </authorList>
    </citation>
    <scope>NUCLEOTIDE SEQUENCE</scope>
    <source>
        <strain evidence="7">GSBS06</strain>
    </source>
</reference>
<name>A0A7S3PED4_9STRA</name>
<dbReference type="GO" id="GO:0005634">
    <property type="term" value="C:nucleus"/>
    <property type="evidence" value="ECO:0007669"/>
    <property type="project" value="UniProtKB-SubCell"/>
</dbReference>
<evidence type="ECO:0000256" key="4">
    <source>
        <dbReference type="ARBA" id="ARBA00023242"/>
    </source>
</evidence>
<dbReference type="PANTHER" id="PTHR46910:SF3">
    <property type="entry name" value="HALOTOLERANCE PROTEIN 9-RELATED"/>
    <property type="match status" value="1"/>
</dbReference>
<evidence type="ECO:0000256" key="5">
    <source>
        <dbReference type="SAM" id="MobiDB-lite"/>
    </source>
</evidence>
<dbReference type="GO" id="GO:0003677">
    <property type="term" value="F:DNA binding"/>
    <property type="evidence" value="ECO:0007669"/>
    <property type="project" value="UniProtKB-KW"/>
</dbReference>
<dbReference type="Gene3D" id="4.10.240.10">
    <property type="entry name" value="Zn(2)-C6 fungal-type DNA-binding domain"/>
    <property type="match status" value="2"/>
</dbReference>
<dbReference type="InterPro" id="IPR036864">
    <property type="entry name" value="Zn2-C6_fun-type_DNA-bd_sf"/>
</dbReference>
<dbReference type="AlphaFoldDB" id="A0A7S3PED4"/>
<dbReference type="GO" id="GO:0008270">
    <property type="term" value="F:zinc ion binding"/>
    <property type="evidence" value="ECO:0007669"/>
    <property type="project" value="InterPro"/>
</dbReference>
<comment type="subcellular location">
    <subcellularLocation>
        <location evidence="1">Nucleus</location>
    </subcellularLocation>
</comment>
<proteinExistence type="predicted"/>
<dbReference type="SUPFAM" id="SSF57701">
    <property type="entry name" value="Zn2/Cys6 DNA-binding domain"/>
    <property type="match status" value="2"/>
</dbReference>
<gene>
    <name evidence="7" type="ORF">ASTO00021_LOCUS1301</name>
</gene>
<dbReference type="CDD" id="cd00067">
    <property type="entry name" value="GAL4"/>
    <property type="match status" value="1"/>
</dbReference>
<organism evidence="7">
    <name type="scientific">Aplanochytrium stocchinoi</name>
    <dbReference type="NCBI Taxonomy" id="215587"/>
    <lineage>
        <taxon>Eukaryota</taxon>
        <taxon>Sar</taxon>
        <taxon>Stramenopiles</taxon>
        <taxon>Bigyra</taxon>
        <taxon>Labyrinthulomycetes</taxon>
        <taxon>Thraustochytrida</taxon>
        <taxon>Thraustochytriidae</taxon>
        <taxon>Aplanochytrium</taxon>
    </lineage>
</organism>
<keyword evidence="3" id="KW-0238">DNA-binding</keyword>
<keyword evidence="4" id="KW-0539">Nucleus</keyword>
<evidence type="ECO:0000256" key="3">
    <source>
        <dbReference type="ARBA" id="ARBA00023125"/>
    </source>
</evidence>
<dbReference type="Pfam" id="PF00172">
    <property type="entry name" value="Zn_clus"/>
    <property type="match status" value="1"/>
</dbReference>
<dbReference type="InterPro" id="IPR050987">
    <property type="entry name" value="AtrR-like"/>
</dbReference>
<evidence type="ECO:0000256" key="1">
    <source>
        <dbReference type="ARBA" id="ARBA00004123"/>
    </source>
</evidence>
<protein>
    <recommendedName>
        <fullName evidence="6">Zn(2)-C6 fungal-type domain-containing protein</fullName>
    </recommendedName>
</protein>